<organism evidence="2 3">
    <name type="scientific">Phyllobacterium myrsinacearum</name>
    <dbReference type="NCBI Taxonomy" id="28101"/>
    <lineage>
        <taxon>Bacteria</taxon>
        <taxon>Pseudomonadati</taxon>
        <taxon>Pseudomonadota</taxon>
        <taxon>Alphaproteobacteria</taxon>
        <taxon>Hyphomicrobiales</taxon>
        <taxon>Phyllobacteriaceae</taxon>
        <taxon>Phyllobacterium</taxon>
    </lineage>
</organism>
<protein>
    <submittedName>
        <fullName evidence="2">Catechol 2,3-dioxygenase-like lactoylglutathione lyase family enzyme</fullName>
    </submittedName>
</protein>
<evidence type="ECO:0000313" key="3">
    <source>
        <dbReference type="Proteomes" id="UP000549052"/>
    </source>
</evidence>
<dbReference type="Gene3D" id="3.10.180.10">
    <property type="entry name" value="2,3-Dihydroxybiphenyl 1,2-Dioxygenase, domain 1"/>
    <property type="match status" value="1"/>
</dbReference>
<name>A0A839EF44_9HYPH</name>
<feature type="domain" description="VOC" evidence="1">
    <location>
        <begin position="3"/>
        <end position="131"/>
    </location>
</feature>
<keyword evidence="2" id="KW-0456">Lyase</keyword>
<accession>A0A839EF44</accession>
<keyword evidence="2" id="KW-0223">Dioxygenase</keyword>
<dbReference type="AlphaFoldDB" id="A0A839EF44"/>
<dbReference type="GO" id="GO:0016829">
    <property type="term" value="F:lyase activity"/>
    <property type="evidence" value="ECO:0007669"/>
    <property type="project" value="UniProtKB-KW"/>
</dbReference>
<dbReference type="CDD" id="cd07262">
    <property type="entry name" value="VOC_like"/>
    <property type="match status" value="1"/>
</dbReference>
<gene>
    <name evidence="2" type="ORF">FHW16_000607</name>
</gene>
<dbReference type="InterPro" id="IPR037523">
    <property type="entry name" value="VOC_core"/>
</dbReference>
<reference evidence="2 3" key="1">
    <citation type="submission" date="2020-07" db="EMBL/GenBank/DDBJ databases">
        <title>Genomic Encyclopedia of Type Strains, Phase IV (KMG-V): Genome sequencing to study the core and pangenomes of soil and plant-associated prokaryotes.</title>
        <authorList>
            <person name="Whitman W."/>
        </authorList>
    </citation>
    <scope>NUCLEOTIDE SEQUENCE [LARGE SCALE GENOMIC DNA]</scope>
    <source>
        <strain evidence="2 3">AN3</strain>
    </source>
</reference>
<proteinExistence type="predicted"/>
<dbReference type="SUPFAM" id="SSF54593">
    <property type="entry name" value="Glyoxalase/Bleomycin resistance protein/Dihydroxybiphenyl dioxygenase"/>
    <property type="match status" value="1"/>
</dbReference>
<dbReference type="EMBL" id="JACGXN010000001">
    <property type="protein sequence ID" value="MBA8876925.1"/>
    <property type="molecule type" value="Genomic_DNA"/>
</dbReference>
<dbReference type="PANTHER" id="PTHR35006">
    <property type="entry name" value="GLYOXALASE FAMILY PROTEIN (AFU_ORTHOLOGUE AFUA_5G14830)"/>
    <property type="match status" value="1"/>
</dbReference>
<dbReference type="Proteomes" id="UP000549052">
    <property type="component" value="Unassembled WGS sequence"/>
</dbReference>
<dbReference type="InterPro" id="IPR004360">
    <property type="entry name" value="Glyas_Fos-R_dOase_dom"/>
</dbReference>
<keyword evidence="2" id="KW-0560">Oxidoreductase</keyword>
<dbReference type="Pfam" id="PF00903">
    <property type="entry name" value="Glyoxalase"/>
    <property type="match status" value="1"/>
</dbReference>
<dbReference type="PROSITE" id="PS51819">
    <property type="entry name" value="VOC"/>
    <property type="match status" value="1"/>
</dbReference>
<dbReference type="PANTHER" id="PTHR35006:SF4">
    <property type="entry name" value="BLR7706 PROTEIN"/>
    <property type="match status" value="1"/>
</dbReference>
<comment type="caution">
    <text evidence="2">The sequence shown here is derived from an EMBL/GenBank/DDBJ whole genome shotgun (WGS) entry which is preliminary data.</text>
</comment>
<sequence length="135" mass="14374">MHMLHHISLGVSDIERAAVFYDAVLAPLGYIRVWDDLRPGEADQAVGYGAPGGGDKLAIKHCPQGQHAPGPGFHLAFAAPNRQAVDDFHAAALNLGGRDNGGPGLRLHYGPHYYAAFVVDLDGHNIEAVFNDVGK</sequence>
<dbReference type="GO" id="GO:0051213">
    <property type="term" value="F:dioxygenase activity"/>
    <property type="evidence" value="ECO:0007669"/>
    <property type="project" value="UniProtKB-KW"/>
</dbReference>
<keyword evidence="3" id="KW-1185">Reference proteome</keyword>
<dbReference type="InterPro" id="IPR029068">
    <property type="entry name" value="Glyas_Bleomycin-R_OHBP_Dase"/>
</dbReference>
<evidence type="ECO:0000313" key="2">
    <source>
        <dbReference type="EMBL" id="MBA8876925.1"/>
    </source>
</evidence>
<evidence type="ECO:0000259" key="1">
    <source>
        <dbReference type="PROSITE" id="PS51819"/>
    </source>
</evidence>